<keyword evidence="2" id="KW-1185">Reference proteome</keyword>
<feature type="region of interest" description="Disordered" evidence="1">
    <location>
        <begin position="1"/>
        <end position="25"/>
    </location>
</feature>
<reference evidence="3" key="1">
    <citation type="submission" date="2022-11" db="UniProtKB">
        <authorList>
            <consortium name="WormBaseParasite"/>
        </authorList>
    </citation>
    <scope>IDENTIFICATION</scope>
</reference>
<evidence type="ECO:0000313" key="3">
    <source>
        <dbReference type="WBParaSite" id="ACRNAN_scaffold20779.g20727.t1"/>
    </source>
</evidence>
<dbReference type="AlphaFoldDB" id="A0A914D8D8"/>
<dbReference type="WBParaSite" id="ACRNAN_scaffold20779.g20727.t1">
    <property type="protein sequence ID" value="ACRNAN_scaffold20779.g20727.t1"/>
    <property type="gene ID" value="ACRNAN_scaffold20779.g20727"/>
</dbReference>
<name>A0A914D8D8_9BILA</name>
<feature type="region of interest" description="Disordered" evidence="1">
    <location>
        <begin position="77"/>
        <end position="123"/>
    </location>
</feature>
<organism evidence="2 3">
    <name type="scientific">Acrobeloides nanus</name>
    <dbReference type="NCBI Taxonomy" id="290746"/>
    <lineage>
        <taxon>Eukaryota</taxon>
        <taxon>Metazoa</taxon>
        <taxon>Ecdysozoa</taxon>
        <taxon>Nematoda</taxon>
        <taxon>Chromadorea</taxon>
        <taxon>Rhabditida</taxon>
        <taxon>Tylenchina</taxon>
        <taxon>Cephalobomorpha</taxon>
        <taxon>Cephaloboidea</taxon>
        <taxon>Cephalobidae</taxon>
        <taxon>Acrobeloides</taxon>
    </lineage>
</organism>
<feature type="compositionally biased region" description="Basic and acidic residues" evidence="1">
    <location>
        <begin position="110"/>
        <end position="123"/>
    </location>
</feature>
<accession>A0A914D8D8</accession>
<protein>
    <submittedName>
        <fullName evidence="3">Uncharacterized protein</fullName>
    </submittedName>
</protein>
<dbReference type="Proteomes" id="UP000887540">
    <property type="component" value="Unplaced"/>
</dbReference>
<sequence>MKMTQNEPKRKNANGTPVKPTENKRQMLERIRTTLSQQETALNGLQTAEINPNLMTQLLNLMVEQQKLMRTMFELLSSTKTEESDESETDADLKEKKRSLVISGLQESTKPTRMERHADDFTKSTKSSTIWELKLPPLPSIVCHPIARKLETSRA</sequence>
<evidence type="ECO:0000256" key="1">
    <source>
        <dbReference type="SAM" id="MobiDB-lite"/>
    </source>
</evidence>
<evidence type="ECO:0000313" key="2">
    <source>
        <dbReference type="Proteomes" id="UP000887540"/>
    </source>
</evidence>
<proteinExistence type="predicted"/>